<proteinExistence type="predicted"/>
<accession>A0A9X9WLA3</accession>
<evidence type="ECO:0000313" key="5">
    <source>
        <dbReference type="Proteomes" id="UP000746741"/>
    </source>
</evidence>
<dbReference type="EMBL" id="JAAEDK010000044">
    <property type="protein sequence ID" value="MBR0661113.1"/>
    <property type="molecule type" value="Genomic_DNA"/>
</dbReference>
<dbReference type="PANTHER" id="PTHR43685">
    <property type="entry name" value="GLYCOSYLTRANSFERASE"/>
    <property type="match status" value="1"/>
</dbReference>
<organism evidence="3 6">
    <name type="scientific">Neoroseomonas oryzicola</name>
    <dbReference type="NCBI Taxonomy" id="535904"/>
    <lineage>
        <taxon>Bacteria</taxon>
        <taxon>Pseudomonadati</taxon>
        <taxon>Pseudomonadota</taxon>
        <taxon>Alphaproteobacteria</taxon>
        <taxon>Acetobacterales</taxon>
        <taxon>Acetobacteraceae</taxon>
        <taxon>Neoroseomonas</taxon>
    </lineage>
</organism>
<dbReference type="InterPro" id="IPR001173">
    <property type="entry name" value="Glyco_trans_2-like"/>
</dbReference>
<dbReference type="InterPro" id="IPR050834">
    <property type="entry name" value="Glycosyltransf_2"/>
</dbReference>
<feature type="region of interest" description="Disordered" evidence="1">
    <location>
        <begin position="761"/>
        <end position="782"/>
    </location>
</feature>
<evidence type="ECO:0000313" key="3">
    <source>
        <dbReference type="EMBL" id="MBR0661113.1"/>
    </source>
</evidence>
<dbReference type="EMBL" id="JAAVUP010000002">
    <property type="protein sequence ID" value="NKE17441.1"/>
    <property type="molecule type" value="Genomic_DNA"/>
</dbReference>
<keyword evidence="5" id="KW-1185">Reference proteome</keyword>
<dbReference type="InterPro" id="IPR029044">
    <property type="entry name" value="Nucleotide-diphossugar_trans"/>
</dbReference>
<reference evidence="3" key="3">
    <citation type="journal article" date="2021" name="Syst. Appl. Microbiol.">
        <title>Roseomonas hellenica sp. nov., isolated from roots of wild-growing Alkanna tinctoria.</title>
        <authorList>
            <person name="Rat A."/>
            <person name="Naranjo H.D."/>
            <person name="Lebbe L."/>
            <person name="Cnockaert M."/>
            <person name="Krigas N."/>
            <person name="Grigoriadou K."/>
            <person name="Maloupa E."/>
            <person name="Willems A."/>
        </authorList>
    </citation>
    <scope>NUCLEOTIDE SEQUENCE</scope>
    <source>
        <strain evidence="3">LMG 31161</strain>
    </source>
</reference>
<dbReference type="InterPro" id="IPR011990">
    <property type="entry name" value="TPR-like_helical_dom_sf"/>
</dbReference>
<comment type="caution">
    <text evidence="3">The sequence shown here is derived from an EMBL/GenBank/DDBJ whole genome shotgun (WGS) entry which is preliminary data.</text>
</comment>
<sequence length="806" mass="84586">MAPLPPHLSGRLPEGARRLLVARLGLPWPEALLSAARAAADAGQEAEAVALAEAALDEAPEDAAHRLKVALLHARLARPAAARAVAAPAYGAAATDPVLTDLLGMTGDTLRRIGAVEAAVDVLRHSWRASPRPLMRRSFLDAALPAYRRSLNEGADTALLAEMAEAAAGAIAEMPEQALAELARLAEEAGRGDLLRTLGAAAIAAGDNQRARLLAAIGEAAPNEGGLRHLATHRPARAGIAFALAHHLAPADPAARFNAGYAALAAGDPDAAAAILAPLPAADEAAMAGAAWPRFGELPWPFARPPAGFDALLPAGASWPRIRLVTPCFNPGPWLEETILSVAAQGYPAVEHVIVDAGSTDGTAALIARHRHHLHHVISEPDNGPAEAICKGFAGSDADLLGWINADDLLAPGALHRLGAAFARAPEVDIVHGSSLPHRGRRIIGHQRPLAEGPAGFTTEALGDVFGRWAEGRFFLQPEALVARGFWERLGGRLDTSLAAVFDYELWLRAAAERPRILQVPWPAAFYRIHAAQRTAARTALADEQVAVRDRVAAPAPPPARQEAIRARLRGALTQHGRAVRLLLVDAWCAETIAPAAREEARAALAAEGIALDIRGELPDHAPGADLVLRLLRAHDGADWVAPLREAGFLGPVIGWLIEDDRDAYANAATARGLDVVVPSRATRRSALLQDRAIVLPALAPPCGTVSAADAAGMPAGPETMVVTDRDGLVRALLAGSVPVLGAPGLAALFTEEERRTLPLLLPGEAPPPENADSRARRQSRGQSLLLAPRLTALLRASRHEVLQGT</sequence>
<feature type="domain" description="Glycosyltransferase 2-like" evidence="2">
    <location>
        <begin position="325"/>
        <end position="435"/>
    </location>
</feature>
<dbReference type="CDD" id="cd06433">
    <property type="entry name" value="GT_2_WfgS_like"/>
    <property type="match status" value="1"/>
</dbReference>
<dbReference type="Proteomes" id="UP001138708">
    <property type="component" value="Unassembled WGS sequence"/>
</dbReference>
<reference evidence="3" key="1">
    <citation type="submission" date="2020-01" db="EMBL/GenBank/DDBJ databases">
        <authorList>
            <person name="Rat A."/>
        </authorList>
    </citation>
    <scope>NUCLEOTIDE SEQUENCE</scope>
    <source>
        <strain evidence="3">LMG 31161</strain>
    </source>
</reference>
<dbReference type="AlphaFoldDB" id="A0A9X9WLA3"/>
<dbReference type="Gene3D" id="3.90.550.10">
    <property type="entry name" value="Spore Coat Polysaccharide Biosynthesis Protein SpsA, Chain A"/>
    <property type="match status" value="1"/>
</dbReference>
<evidence type="ECO:0000259" key="2">
    <source>
        <dbReference type="Pfam" id="PF00535"/>
    </source>
</evidence>
<reference evidence="4 5" key="2">
    <citation type="submission" date="2020-02" db="EMBL/GenBank/DDBJ databases">
        <authorList>
            <person name="Sun Q."/>
            <person name="Inoue M."/>
        </authorList>
    </citation>
    <scope>NUCLEOTIDE SEQUENCE [LARGE SCALE GENOMIC DNA]</scope>
    <source>
        <strain evidence="4 5">KCTC 22478</strain>
    </source>
</reference>
<evidence type="ECO:0000313" key="4">
    <source>
        <dbReference type="EMBL" id="NKE17441.1"/>
    </source>
</evidence>
<dbReference type="RefSeq" id="WP_168041292.1">
    <property type="nucleotide sequence ID" value="NZ_JAAEDK010000044.1"/>
</dbReference>
<dbReference type="Pfam" id="PF00535">
    <property type="entry name" value="Glycos_transf_2"/>
    <property type="match status" value="1"/>
</dbReference>
<protein>
    <submittedName>
        <fullName evidence="3">Glycosyltransferase</fullName>
    </submittedName>
</protein>
<evidence type="ECO:0000256" key="1">
    <source>
        <dbReference type="SAM" id="MobiDB-lite"/>
    </source>
</evidence>
<dbReference type="SUPFAM" id="SSF48452">
    <property type="entry name" value="TPR-like"/>
    <property type="match status" value="1"/>
</dbReference>
<gene>
    <name evidence="4" type="ORF">GWK15_10845</name>
    <name evidence="3" type="ORF">GXW75_17790</name>
</gene>
<name>A0A9X9WLA3_9PROT</name>
<dbReference type="PANTHER" id="PTHR43685:SF2">
    <property type="entry name" value="GLYCOSYLTRANSFERASE 2-LIKE DOMAIN-CONTAINING PROTEIN"/>
    <property type="match status" value="1"/>
</dbReference>
<dbReference type="Proteomes" id="UP000746741">
    <property type="component" value="Unassembled WGS sequence"/>
</dbReference>
<evidence type="ECO:0000313" key="6">
    <source>
        <dbReference type="Proteomes" id="UP001138708"/>
    </source>
</evidence>
<dbReference type="SUPFAM" id="SSF53448">
    <property type="entry name" value="Nucleotide-diphospho-sugar transferases"/>
    <property type="match status" value="1"/>
</dbReference>